<accession>A0A3D9LBR2</accession>
<name>A0A3D9LBR2_9MICC</name>
<reference evidence="9 10" key="1">
    <citation type="submission" date="2018-07" db="EMBL/GenBank/DDBJ databases">
        <title>Sequencing the genomes of 1000 actinobacteria strains.</title>
        <authorList>
            <person name="Klenk H.-P."/>
        </authorList>
    </citation>
    <scope>NUCLEOTIDE SEQUENCE [LARGE SCALE GENOMIC DNA]</scope>
    <source>
        <strain evidence="9 10">DSM 14442</strain>
    </source>
</reference>
<dbReference type="GO" id="GO:0003723">
    <property type="term" value="F:RNA binding"/>
    <property type="evidence" value="ECO:0007669"/>
    <property type="project" value="InterPro"/>
</dbReference>
<proteinExistence type="inferred from homology"/>
<dbReference type="Gene3D" id="3.30.70.660">
    <property type="entry name" value="Pseudouridine synthase I, catalytic domain, C-terminal subdomain"/>
    <property type="match status" value="1"/>
</dbReference>
<feature type="active site" description="Nucleophile" evidence="4 5">
    <location>
        <position position="63"/>
    </location>
</feature>
<dbReference type="PANTHER" id="PTHR11142">
    <property type="entry name" value="PSEUDOURIDYLATE SYNTHASE"/>
    <property type="match status" value="1"/>
</dbReference>
<keyword evidence="3 4" id="KW-0413">Isomerase</keyword>
<dbReference type="EMBL" id="QREH01000001">
    <property type="protein sequence ID" value="REE03821.1"/>
    <property type="molecule type" value="Genomic_DNA"/>
</dbReference>
<keyword evidence="2 4" id="KW-0819">tRNA processing</keyword>
<comment type="catalytic activity">
    <reaction evidence="4 7">
        <text>uridine(38/39/40) in tRNA = pseudouridine(38/39/40) in tRNA</text>
        <dbReference type="Rhea" id="RHEA:22376"/>
        <dbReference type="Rhea" id="RHEA-COMP:10085"/>
        <dbReference type="Rhea" id="RHEA-COMP:10087"/>
        <dbReference type="ChEBI" id="CHEBI:65314"/>
        <dbReference type="ChEBI" id="CHEBI:65315"/>
        <dbReference type="EC" id="5.4.99.12"/>
    </reaction>
</comment>
<dbReference type="SUPFAM" id="SSF55120">
    <property type="entry name" value="Pseudouridine synthase"/>
    <property type="match status" value="1"/>
</dbReference>
<dbReference type="InterPro" id="IPR001406">
    <property type="entry name" value="PsdUridine_synth_TruA"/>
</dbReference>
<evidence type="ECO:0000256" key="1">
    <source>
        <dbReference type="ARBA" id="ARBA00009375"/>
    </source>
</evidence>
<feature type="binding site" evidence="4 6">
    <location>
        <position position="136"/>
    </location>
    <ligand>
        <name>substrate</name>
    </ligand>
</feature>
<evidence type="ECO:0000256" key="6">
    <source>
        <dbReference type="PIRSR" id="PIRSR001430-2"/>
    </source>
</evidence>
<evidence type="ECO:0000256" key="5">
    <source>
        <dbReference type="PIRSR" id="PIRSR001430-1"/>
    </source>
</evidence>
<comment type="function">
    <text evidence="4">Formation of pseudouridine at positions 38, 39 and 40 in the anticodon stem and loop of transfer RNAs.</text>
</comment>
<dbReference type="InterPro" id="IPR020103">
    <property type="entry name" value="PsdUridine_synth_cat_dom_sf"/>
</dbReference>
<dbReference type="Proteomes" id="UP000256727">
    <property type="component" value="Unassembled WGS sequence"/>
</dbReference>
<organism evidence="9 10">
    <name type="scientific">Citricoccus muralis</name>
    <dbReference type="NCBI Taxonomy" id="169134"/>
    <lineage>
        <taxon>Bacteria</taxon>
        <taxon>Bacillati</taxon>
        <taxon>Actinomycetota</taxon>
        <taxon>Actinomycetes</taxon>
        <taxon>Micrococcales</taxon>
        <taxon>Micrococcaceae</taxon>
        <taxon>Citricoccus</taxon>
    </lineage>
</organism>
<dbReference type="PANTHER" id="PTHR11142:SF0">
    <property type="entry name" value="TRNA PSEUDOURIDINE SYNTHASE-LIKE 1"/>
    <property type="match status" value="1"/>
</dbReference>
<dbReference type="PIRSF" id="PIRSF001430">
    <property type="entry name" value="tRNA_psdUrid_synth"/>
    <property type="match status" value="1"/>
</dbReference>
<protein>
    <recommendedName>
        <fullName evidence="4">tRNA pseudouridine synthase A</fullName>
        <ecNumber evidence="4">5.4.99.12</ecNumber>
    </recommendedName>
    <alternativeName>
        <fullName evidence="4">tRNA pseudouridine(38-40) synthase</fullName>
    </alternativeName>
    <alternativeName>
        <fullName evidence="4">tRNA pseudouridylate synthase I</fullName>
    </alternativeName>
    <alternativeName>
        <fullName evidence="4">tRNA-uridine isomerase I</fullName>
    </alternativeName>
</protein>
<evidence type="ECO:0000313" key="9">
    <source>
        <dbReference type="EMBL" id="REE03821.1"/>
    </source>
</evidence>
<dbReference type="HAMAP" id="MF_00171">
    <property type="entry name" value="TruA"/>
    <property type="match status" value="1"/>
</dbReference>
<evidence type="ECO:0000259" key="8">
    <source>
        <dbReference type="Pfam" id="PF01416"/>
    </source>
</evidence>
<comment type="caution">
    <text evidence="9">The sequence shown here is derived from an EMBL/GenBank/DDBJ whole genome shotgun (WGS) entry which is preliminary data.</text>
</comment>
<evidence type="ECO:0000256" key="2">
    <source>
        <dbReference type="ARBA" id="ARBA00022694"/>
    </source>
</evidence>
<evidence type="ECO:0000313" key="10">
    <source>
        <dbReference type="Proteomes" id="UP000256727"/>
    </source>
</evidence>
<dbReference type="AlphaFoldDB" id="A0A3D9LBR2"/>
<dbReference type="OrthoDB" id="9811823at2"/>
<dbReference type="Gene3D" id="3.30.70.580">
    <property type="entry name" value="Pseudouridine synthase I, catalytic domain, N-terminal subdomain"/>
    <property type="match status" value="1"/>
</dbReference>
<gene>
    <name evidence="4" type="primary">truA</name>
    <name evidence="9" type="ORF">C8E99_1641</name>
</gene>
<evidence type="ECO:0000256" key="3">
    <source>
        <dbReference type="ARBA" id="ARBA00023235"/>
    </source>
</evidence>
<comment type="similarity">
    <text evidence="1 4 7">Belongs to the tRNA pseudouridine synthase TruA family.</text>
</comment>
<dbReference type="Pfam" id="PF01416">
    <property type="entry name" value="PseudoU_synth_1"/>
    <property type="match status" value="1"/>
</dbReference>
<dbReference type="NCBIfam" id="TIGR00071">
    <property type="entry name" value="hisT_truA"/>
    <property type="match status" value="1"/>
</dbReference>
<keyword evidence="10" id="KW-1185">Reference proteome</keyword>
<dbReference type="InterPro" id="IPR020095">
    <property type="entry name" value="PsdUridine_synth_TruA_C"/>
</dbReference>
<dbReference type="InterPro" id="IPR020094">
    <property type="entry name" value="TruA/RsuA/RluB/E/F_N"/>
</dbReference>
<comment type="caution">
    <text evidence="4">Lacks conserved residue(s) required for the propagation of feature annotation.</text>
</comment>
<dbReference type="GO" id="GO:0031119">
    <property type="term" value="P:tRNA pseudouridine synthesis"/>
    <property type="evidence" value="ECO:0007669"/>
    <property type="project" value="UniProtKB-UniRule"/>
</dbReference>
<dbReference type="GO" id="GO:0160147">
    <property type="term" value="F:tRNA pseudouridine(38-40) synthase activity"/>
    <property type="evidence" value="ECO:0007669"/>
    <property type="project" value="UniProtKB-EC"/>
</dbReference>
<evidence type="ECO:0000256" key="4">
    <source>
        <dbReference type="HAMAP-Rule" id="MF_00171"/>
    </source>
</evidence>
<sequence>MIPMPTPSDPALVRVRMDLAYDGTDYKGWATQPGLPTVQGALEDGLAMIIRRPVRTVVAGRTDAGVHAHGQVVHFDLTEAEWNAVTRNPDAAGPASTLVRRLSGALSRERGALVVTGASLAPEGFDARFSALWRSYRYAISDSSETRDPLNRRSTYWHKEPLDAELMDAEAKAVLGLHDFLTFCKPRAGATTIRELQDFGFTRDGQSGLITAHLQADAFCHNMVRALVAAVVQVGEGRHPAGWVSERLEAMVRDSQTRLAPPHALVLEHVEYPDVGSDPRALASRAAGTRARRTVA</sequence>
<dbReference type="CDD" id="cd02570">
    <property type="entry name" value="PseudoU_synth_EcTruA"/>
    <property type="match status" value="1"/>
</dbReference>
<evidence type="ECO:0000256" key="7">
    <source>
        <dbReference type="RuleBase" id="RU003792"/>
    </source>
</evidence>
<dbReference type="EC" id="5.4.99.12" evidence="4"/>
<dbReference type="InterPro" id="IPR020097">
    <property type="entry name" value="PsdUridine_synth_TruA_a/b_dom"/>
</dbReference>
<feature type="domain" description="Pseudouridine synthase I TruA alpha/beta" evidence="8">
    <location>
        <begin position="171"/>
        <end position="273"/>
    </location>
</feature>
<dbReference type="RefSeq" id="WP_115931868.1">
    <property type="nucleotide sequence ID" value="NZ_QREH01000001.1"/>
</dbReference>
<comment type="subunit">
    <text evidence="4">Homodimer.</text>
</comment>